<dbReference type="Pfam" id="PF01261">
    <property type="entry name" value="AP_endonuc_2"/>
    <property type="match status" value="1"/>
</dbReference>
<dbReference type="EMBL" id="VIWW01000001">
    <property type="protein sequence ID" value="TWG02905.1"/>
    <property type="molecule type" value="Genomic_DNA"/>
</dbReference>
<dbReference type="AlphaFoldDB" id="A0A561UU56"/>
<proteinExistence type="predicted"/>
<dbReference type="InterPro" id="IPR013022">
    <property type="entry name" value="Xyl_isomerase-like_TIM-brl"/>
</dbReference>
<dbReference type="GO" id="GO:0016853">
    <property type="term" value="F:isomerase activity"/>
    <property type="evidence" value="ECO:0007669"/>
    <property type="project" value="UniProtKB-KW"/>
</dbReference>
<dbReference type="PANTHER" id="PTHR12110">
    <property type="entry name" value="HYDROXYPYRUVATE ISOMERASE"/>
    <property type="match status" value="1"/>
</dbReference>
<feature type="domain" description="Xylose isomerase-like TIM barrel" evidence="1">
    <location>
        <begin position="19"/>
        <end position="250"/>
    </location>
</feature>
<dbReference type="OrthoDB" id="9779184at2"/>
<keyword evidence="2" id="KW-0413">Isomerase</keyword>
<dbReference type="InterPro" id="IPR050312">
    <property type="entry name" value="IolE/XylAMocC-like"/>
</dbReference>
<evidence type="ECO:0000313" key="2">
    <source>
        <dbReference type="EMBL" id="TWG02905.1"/>
    </source>
</evidence>
<dbReference type="SUPFAM" id="SSF51658">
    <property type="entry name" value="Xylose isomerase-like"/>
    <property type="match status" value="1"/>
</dbReference>
<dbReference type="Proteomes" id="UP000318186">
    <property type="component" value="Unassembled WGS sequence"/>
</dbReference>
<organism evidence="2 3">
    <name type="scientific">Streptomyces brevispora</name>
    <dbReference type="NCBI Taxonomy" id="887462"/>
    <lineage>
        <taxon>Bacteria</taxon>
        <taxon>Bacillati</taxon>
        <taxon>Actinomycetota</taxon>
        <taxon>Actinomycetes</taxon>
        <taxon>Kitasatosporales</taxon>
        <taxon>Streptomycetaceae</taxon>
        <taxon>Streptomyces</taxon>
    </lineage>
</organism>
<comment type="caution">
    <text evidence="2">The sequence shown here is derived from an EMBL/GenBank/DDBJ whole genome shotgun (WGS) entry which is preliminary data.</text>
</comment>
<protein>
    <submittedName>
        <fullName evidence="2">Sugar phosphate isomerase/epimerase</fullName>
    </submittedName>
</protein>
<evidence type="ECO:0000259" key="1">
    <source>
        <dbReference type="Pfam" id="PF01261"/>
    </source>
</evidence>
<dbReference type="Gene3D" id="3.20.20.150">
    <property type="entry name" value="Divalent-metal-dependent TIM barrel enzymes"/>
    <property type="match status" value="1"/>
</dbReference>
<sequence length="299" mass="33107">MRLAIINDELSQDIDEAAAEAARQGFGGLEIRSSGEVPPHLMDDAQLTAVRDSVARHGLQVVGFDPPALKCAVPRTDAEIAAVRALVVDAVRRAELLGAPFVRVFTFYRDGDPDPVTAARAAREVLHGVPADRVPLVVETGMRTNSPTMRHTLEFLDELGDDRLGILWDPGNSVFSGWDPVPFPQDYALGRDRIRHVHVKDPDGRDSYVRLGEGDLPWPRILRRLADDGYRGWLSLETHWRIGRVLTQAQRDEPWGDEFTRGGFEASSTCMRLLREMTRTLTEVTASPDRPGDAAEANA</sequence>
<name>A0A561UU56_9ACTN</name>
<reference evidence="2 3" key="1">
    <citation type="submission" date="2019-06" db="EMBL/GenBank/DDBJ databases">
        <title>Sequencing the genomes of 1000 actinobacteria strains.</title>
        <authorList>
            <person name="Klenk H.-P."/>
        </authorList>
    </citation>
    <scope>NUCLEOTIDE SEQUENCE [LARGE SCALE GENOMIC DNA]</scope>
    <source>
        <strain evidence="2 3">DSM 42059</strain>
    </source>
</reference>
<dbReference type="PANTHER" id="PTHR12110:SF53">
    <property type="entry name" value="BLR5974 PROTEIN"/>
    <property type="match status" value="1"/>
</dbReference>
<dbReference type="InterPro" id="IPR036237">
    <property type="entry name" value="Xyl_isomerase-like_sf"/>
</dbReference>
<accession>A0A561UU56</accession>
<evidence type="ECO:0000313" key="3">
    <source>
        <dbReference type="Proteomes" id="UP000318186"/>
    </source>
</evidence>
<dbReference type="RefSeq" id="WP_145763336.1">
    <property type="nucleotide sequence ID" value="NZ_JBHJUX010000049.1"/>
</dbReference>
<gene>
    <name evidence="2" type="ORF">FHX80_111317</name>
</gene>